<feature type="region of interest" description="Disordered" evidence="1">
    <location>
        <begin position="205"/>
        <end position="251"/>
    </location>
</feature>
<feature type="region of interest" description="Disordered" evidence="1">
    <location>
        <begin position="25"/>
        <end position="109"/>
    </location>
</feature>
<keyword evidence="3" id="KW-1185">Reference proteome</keyword>
<dbReference type="Proteomes" id="UP001274830">
    <property type="component" value="Unassembled WGS sequence"/>
</dbReference>
<feature type="compositionally biased region" description="Polar residues" evidence="1">
    <location>
        <begin position="205"/>
        <end position="225"/>
    </location>
</feature>
<evidence type="ECO:0000256" key="1">
    <source>
        <dbReference type="SAM" id="MobiDB-lite"/>
    </source>
</evidence>
<feature type="compositionally biased region" description="Polar residues" evidence="1">
    <location>
        <begin position="9"/>
        <end position="20"/>
    </location>
</feature>
<feature type="region of interest" description="Disordered" evidence="1">
    <location>
        <begin position="1"/>
        <end position="20"/>
    </location>
</feature>
<evidence type="ECO:0000313" key="3">
    <source>
        <dbReference type="Proteomes" id="UP001274830"/>
    </source>
</evidence>
<feature type="compositionally biased region" description="Polar residues" evidence="1">
    <location>
        <begin position="418"/>
        <end position="427"/>
    </location>
</feature>
<feature type="region of interest" description="Disordered" evidence="1">
    <location>
        <begin position="399"/>
        <end position="453"/>
    </location>
</feature>
<dbReference type="EMBL" id="JAUTXT010000043">
    <property type="protein sequence ID" value="KAK3671442.1"/>
    <property type="molecule type" value="Genomic_DNA"/>
</dbReference>
<protein>
    <submittedName>
        <fullName evidence="2">Uncharacterized protein</fullName>
    </submittedName>
</protein>
<comment type="caution">
    <text evidence="2">The sequence shown here is derived from an EMBL/GenBank/DDBJ whole genome shotgun (WGS) entry which is preliminary data.</text>
</comment>
<organism evidence="2 3">
    <name type="scientific">Recurvomyces mirabilis</name>
    <dbReference type="NCBI Taxonomy" id="574656"/>
    <lineage>
        <taxon>Eukaryota</taxon>
        <taxon>Fungi</taxon>
        <taxon>Dikarya</taxon>
        <taxon>Ascomycota</taxon>
        <taxon>Pezizomycotina</taxon>
        <taxon>Dothideomycetes</taxon>
        <taxon>Dothideomycetidae</taxon>
        <taxon>Mycosphaerellales</taxon>
        <taxon>Teratosphaeriaceae</taxon>
        <taxon>Recurvomyces</taxon>
    </lineage>
</organism>
<feature type="compositionally biased region" description="Basic and acidic residues" evidence="1">
    <location>
        <begin position="242"/>
        <end position="251"/>
    </location>
</feature>
<sequence>MTTSEGHHSTVTPRKTSNYLMRQMSMPASRSKEVRVDSPRQAQLLPTSEEDVDAKMVVNNGTQPRPTISTLHPNSFQKQLAAAPHQTDEEEAATPFRQPSATAVKSTSDAVKPALPVNRRLTFTSSPSQARKLSVPPITRERSIASPSPLFVPLRSKSPTLGLFEDRSSEVPAAKSAITTLRANENAADTTSLAPEGFAALDALSRSTPTHTRQSTSAKQSSQNSMKRRISIQPFKTSPAPETRRINPKDLPWDDKETLHLWQSYWDPSGNELNRSRVRLIRANAHTKWRQANGYGSAHRNWITLEERMEDIFESGVRQDELRARVEESEREGGVFPKMPGLERAVMKGREKTFAKRAEEAYRKSKTPAWKEDFGVDEGVMSKFTTPAQAVSVTASLFGHGGSKASASTGKAAMKRSVTLQDPSDQLKTLPPLQPNPSKDAAPTKKIPAKRRAPNADILDQAITPALLTTPAKRAKRAKIAPVEPESDRKTGIAGERHNRATSPLTAHEEISAMAYFHQARLVLRKHCKDVFKIDGRVFDAEVAKWAEDYVERIRREM</sequence>
<name>A0AAE0WFM4_9PEZI</name>
<feature type="compositionally biased region" description="Low complexity" evidence="1">
    <location>
        <begin position="403"/>
        <end position="412"/>
    </location>
</feature>
<accession>A0AAE0WFM4</accession>
<proteinExistence type="predicted"/>
<dbReference type="AlphaFoldDB" id="A0AAE0WFM4"/>
<feature type="compositionally biased region" description="Polar residues" evidence="1">
    <location>
        <begin position="97"/>
        <end position="109"/>
    </location>
</feature>
<evidence type="ECO:0000313" key="2">
    <source>
        <dbReference type="EMBL" id="KAK3671442.1"/>
    </source>
</evidence>
<gene>
    <name evidence="2" type="ORF">LTR78_008720</name>
</gene>
<reference evidence="2" key="1">
    <citation type="submission" date="2023-07" db="EMBL/GenBank/DDBJ databases">
        <title>Black Yeasts Isolated from many extreme environments.</title>
        <authorList>
            <person name="Coleine C."/>
            <person name="Stajich J.E."/>
            <person name="Selbmann L."/>
        </authorList>
    </citation>
    <scope>NUCLEOTIDE SEQUENCE</scope>
    <source>
        <strain evidence="2">CCFEE 5485</strain>
    </source>
</reference>
<feature type="compositionally biased region" description="Polar residues" evidence="1">
    <location>
        <begin position="59"/>
        <end position="78"/>
    </location>
</feature>